<evidence type="ECO:0000256" key="2">
    <source>
        <dbReference type="ARBA" id="ARBA00006376"/>
    </source>
</evidence>
<dbReference type="PROSITE" id="PS00096">
    <property type="entry name" value="SHMT"/>
    <property type="match status" value="1"/>
</dbReference>
<dbReference type="InterPro" id="IPR015424">
    <property type="entry name" value="PyrdxlP-dep_Trfase"/>
</dbReference>
<keyword evidence="12" id="KW-0489">Methyltransferase</keyword>
<feature type="binding site" evidence="9">
    <location>
        <begin position="135"/>
        <end position="137"/>
    </location>
    <ligand>
        <name>(6S)-5,6,7,8-tetrahydrofolate</name>
        <dbReference type="ChEBI" id="CHEBI:57453"/>
    </ligand>
</feature>
<reference evidence="12 13" key="2">
    <citation type="journal article" date="2011" name="Stand. Genomic Sci.">
        <title>Complete genome sequence of Desulfurococcus mucosus type strain (O7/1).</title>
        <authorList>
            <person name="Wirth R."/>
            <person name="Chertkov O."/>
            <person name="Held B."/>
            <person name="Lapidus A."/>
            <person name="Nolan M."/>
            <person name="Lucas S."/>
            <person name="Hammon N."/>
            <person name="Deshpande S."/>
            <person name="Cheng J.F."/>
            <person name="Tapia R."/>
            <person name="Han C."/>
            <person name="Goodwin L."/>
            <person name="Pitluck S."/>
            <person name="Liolios K."/>
            <person name="Ioanna P."/>
            <person name="Ivanova N."/>
            <person name="Mavromatis K."/>
            <person name="Mikhailova N."/>
            <person name="Pati A."/>
            <person name="Chen A."/>
            <person name="Palaniappan K."/>
            <person name="Land M."/>
            <person name="Hauser L."/>
            <person name="Chang Y.J."/>
            <person name="Jeffries C.D."/>
            <person name="Bilek Y."/>
            <person name="Hader T."/>
            <person name="Rohde M."/>
            <person name="Spring S."/>
            <person name="Sikorski J."/>
            <person name="Goker M."/>
            <person name="Woyke T."/>
            <person name="Bristow J."/>
            <person name="Eisen J.A."/>
            <person name="Markowitz V."/>
            <person name="Hugenholtz P."/>
            <person name="Kyrpides N.C."/>
            <person name="Klenk H.P."/>
        </authorList>
    </citation>
    <scope>NUCLEOTIDE SEQUENCE [LARGE SCALE GENOMIC DNA]</scope>
    <source>
        <strain evidence="13">ATCC 35584 / DSM 2162 / JCM 9187 / O7/1</strain>
    </source>
</reference>
<evidence type="ECO:0000256" key="4">
    <source>
        <dbReference type="ARBA" id="ARBA00022490"/>
    </source>
</evidence>
<keyword evidence="13" id="KW-1185">Reference proteome</keyword>
<dbReference type="InterPro" id="IPR049943">
    <property type="entry name" value="Ser_HO-MeTrfase-like"/>
</dbReference>
<evidence type="ECO:0000256" key="10">
    <source>
        <dbReference type="PIRSR" id="PIRSR000412-50"/>
    </source>
</evidence>
<dbReference type="GO" id="GO:0019264">
    <property type="term" value="P:glycine biosynthetic process from serine"/>
    <property type="evidence" value="ECO:0007669"/>
    <property type="project" value="UniProtKB-UniRule"/>
</dbReference>
<dbReference type="CDD" id="cd00378">
    <property type="entry name" value="SHMT"/>
    <property type="match status" value="1"/>
</dbReference>
<dbReference type="InterPro" id="IPR015422">
    <property type="entry name" value="PyrdxlP-dep_Trfase_small"/>
</dbReference>
<keyword evidence="7 9" id="KW-0808">Transferase</keyword>
<dbReference type="KEGG" id="dmu:Desmu_0681"/>
<organism evidence="12 13">
    <name type="scientific">Desulfurococcus mucosus (strain ATCC 35584 / DSM 2162 / JCM 9187 / O7/1)</name>
    <dbReference type="NCBI Taxonomy" id="765177"/>
    <lineage>
        <taxon>Archaea</taxon>
        <taxon>Thermoproteota</taxon>
        <taxon>Thermoprotei</taxon>
        <taxon>Desulfurococcales</taxon>
        <taxon>Desulfurococcaceae</taxon>
        <taxon>Desulfurococcus</taxon>
    </lineage>
</organism>
<dbReference type="InterPro" id="IPR039429">
    <property type="entry name" value="SHMT-like_dom"/>
</dbReference>
<proteinExistence type="inferred from homology"/>
<feature type="domain" description="Serine hydroxymethyltransferase-like" evidence="11">
    <location>
        <begin position="25"/>
        <end position="397"/>
    </location>
</feature>
<reference evidence="13" key="1">
    <citation type="submission" date="2010-11" db="EMBL/GenBank/DDBJ databases">
        <title>The complete genome of Desulfurococcus mucosus DSM 2162.</title>
        <authorList>
            <consortium name="US DOE Joint Genome Institute (JGI-PGF)"/>
            <person name="Lucas S."/>
            <person name="Copeland A."/>
            <person name="Lapidus A."/>
            <person name="Bruce D."/>
            <person name="Goodwin L."/>
            <person name="Pitluck S."/>
            <person name="Kyrpides N."/>
            <person name="Mavromatis K."/>
            <person name="Pagani I."/>
            <person name="Ivanova N."/>
            <person name="Ovchinnikova G."/>
            <person name="Chertkov O."/>
            <person name="Held B."/>
            <person name="Brettin T."/>
            <person name="Detter J.C."/>
            <person name="Tapia R."/>
            <person name="Han C."/>
            <person name="Land M."/>
            <person name="Hauser L."/>
            <person name="Markowitz V."/>
            <person name="Cheng J.-F."/>
            <person name="Hugenholtz P."/>
            <person name="Woyke T."/>
            <person name="Wu D."/>
            <person name="Wirth R."/>
            <person name="Bilek Y."/>
            <person name="Hader T."/>
            <person name="Klenk H.-P."/>
            <person name="Eisen J.A."/>
        </authorList>
    </citation>
    <scope>NUCLEOTIDE SEQUENCE [LARGE SCALE GENOMIC DNA]</scope>
    <source>
        <strain evidence="13">ATCC 35584 / DSM 2162 / JCM 9187 / O7/1</strain>
    </source>
</reference>
<keyword evidence="6 9" id="KW-0028">Amino-acid biosynthesis</keyword>
<dbReference type="GO" id="GO:0008168">
    <property type="term" value="F:methyltransferase activity"/>
    <property type="evidence" value="ECO:0007669"/>
    <property type="project" value="UniProtKB-KW"/>
</dbReference>
<evidence type="ECO:0000259" key="11">
    <source>
        <dbReference type="Pfam" id="PF00464"/>
    </source>
</evidence>
<accession>E8R912</accession>
<evidence type="ECO:0000256" key="9">
    <source>
        <dbReference type="HAMAP-Rule" id="MF_00051"/>
    </source>
</evidence>
<dbReference type="GO" id="GO:0005737">
    <property type="term" value="C:cytoplasm"/>
    <property type="evidence" value="ECO:0007669"/>
    <property type="project" value="UniProtKB-SubCell"/>
</dbReference>
<dbReference type="RefSeq" id="WP_013562210.1">
    <property type="nucleotide sequence ID" value="NC_014961.1"/>
</dbReference>
<dbReference type="GO" id="GO:0035999">
    <property type="term" value="P:tetrahydrofolate interconversion"/>
    <property type="evidence" value="ECO:0007669"/>
    <property type="project" value="InterPro"/>
</dbReference>
<protein>
    <recommendedName>
        <fullName evidence="9">Serine hydroxymethyltransferase</fullName>
        <shortName evidence="9">SHMT</shortName>
        <shortName evidence="9">Serine methylase</shortName>
        <ecNumber evidence="9">2.1.2.-</ecNumber>
    </recommendedName>
</protein>
<evidence type="ECO:0000256" key="3">
    <source>
        <dbReference type="ARBA" id="ARBA00011738"/>
    </source>
</evidence>
<dbReference type="EMBL" id="CP002363">
    <property type="protein sequence ID" value="ADV64988.1"/>
    <property type="molecule type" value="Genomic_DNA"/>
</dbReference>
<evidence type="ECO:0000313" key="13">
    <source>
        <dbReference type="Proteomes" id="UP000001068"/>
    </source>
</evidence>
<dbReference type="InterPro" id="IPR015421">
    <property type="entry name" value="PyrdxlP-dep_Trfase_major"/>
</dbReference>
<dbReference type="GO" id="GO:0032259">
    <property type="term" value="P:methylation"/>
    <property type="evidence" value="ECO:0007669"/>
    <property type="project" value="UniProtKB-KW"/>
</dbReference>
<comment type="caution">
    <text evidence="9">Lacks conserved residue(s) required for the propagation of feature annotation.</text>
</comment>
<comment type="cofactor">
    <cofactor evidence="1 9 10">
        <name>pyridoxal 5'-phosphate</name>
        <dbReference type="ChEBI" id="CHEBI:597326"/>
    </cofactor>
</comment>
<dbReference type="GeneID" id="10153375"/>
<evidence type="ECO:0000256" key="6">
    <source>
        <dbReference type="ARBA" id="ARBA00022605"/>
    </source>
</evidence>
<dbReference type="Pfam" id="PF00464">
    <property type="entry name" value="SHMT"/>
    <property type="match status" value="1"/>
</dbReference>
<dbReference type="HOGENOM" id="CLU_022477_2_1_2"/>
<feature type="binding site" evidence="9">
    <location>
        <position position="257"/>
    </location>
    <ligand>
        <name>(6S)-5,6,7,8-tetrahydrofolate</name>
        <dbReference type="ChEBI" id="CHEBI:57453"/>
    </ligand>
</feature>
<name>E8R912_DESM0</name>
<dbReference type="AlphaFoldDB" id="E8R912"/>
<gene>
    <name evidence="9" type="primary">glyA</name>
    <name evidence="12" type="ordered locus">Desmu_0681</name>
</gene>
<dbReference type="GO" id="GO:0030170">
    <property type="term" value="F:pyridoxal phosphate binding"/>
    <property type="evidence" value="ECO:0007669"/>
    <property type="project" value="UniProtKB-UniRule"/>
</dbReference>
<comment type="similarity">
    <text evidence="2 9">Belongs to the SHMT family.</text>
</comment>
<feature type="modified residue" description="N6-(pyridoxal phosphate)lysine" evidence="9 10">
    <location>
        <position position="241"/>
    </location>
</feature>
<keyword evidence="5 9" id="KW-0554">One-carbon metabolism</keyword>
<dbReference type="InterPro" id="IPR001085">
    <property type="entry name" value="Ser_HO-MeTrfase"/>
</dbReference>
<comment type="subcellular location">
    <subcellularLocation>
        <location evidence="9">Cytoplasm</location>
    </subcellularLocation>
</comment>
<dbReference type="HAMAP" id="MF_00051">
    <property type="entry name" value="SHMT"/>
    <property type="match status" value="1"/>
</dbReference>
<comment type="function">
    <text evidence="9">Catalyzes the reversible interconversion of serine and glycine with a modified folate serving as the one-carbon carrier. Also exhibits a pteridine-independent aldolase activity toward beta-hydroxyamino acids, producing glycine and aldehydes, via a retro-aldol mechanism.</text>
</comment>
<dbReference type="EC" id="2.1.2.-" evidence="9"/>
<dbReference type="Gene3D" id="3.90.1150.10">
    <property type="entry name" value="Aspartate Aminotransferase, domain 1"/>
    <property type="match status" value="1"/>
</dbReference>
<keyword evidence="8 9" id="KW-0663">Pyridoxal phosphate</keyword>
<dbReference type="PANTHER" id="PTHR11680:SF35">
    <property type="entry name" value="SERINE HYDROXYMETHYLTRANSFERASE 1"/>
    <property type="match status" value="1"/>
</dbReference>
<comment type="pathway">
    <text evidence="9">Amino-acid biosynthesis; glycine biosynthesis; glycine from L-serine: step 1/1.</text>
</comment>
<evidence type="ECO:0000256" key="5">
    <source>
        <dbReference type="ARBA" id="ARBA00022563"/>
    </source>
</evidence>
<evidence type="ECO:0000256" key="1">
    <source>
        <dbReference type="ARBA" id="ARBA00001933"/>
    </source>
</evidence>
<dbReference type="NCBIfam" id="NF000586">
    <property type="entry name" value="PRK00011.1"/>
    <property type="match status" value="1"/>
</dbReference>
<comment type="subunit">
    <text evidence="3 9">Homodimer.</text>
</comment>
<evidence type="ECO:0000256" key="7">
    <source>
        <dbReference type="ARBA" id="ARBA00022679"/>
    </source>
</evidence>
<dbReference type="SUPFAM" id="SSF53383">
    <property type="entry name" value="PLP-dependent transferases"/>
    <property type="match status" value="1"/>
</dbReference>
<dbReference type="GO" id="GO:0004372">
    <property type="term" value="F:glycine hydroxymethyltransferase activity"/>
    <property type="evidence" value="ECO:0007669"/>
    <property type="project" value="UniProtKB-UniRule"/>
</dbReference>
<dbReference type="PANTHER" id="PTHR11680">
    <property type="entry name" value="SERINE HYDROXYMETHYLTRANSFERASE"/>
    <property type="match status" value="1"/>
</dbReference>
<dbReference type="eggNOG" id="arCOG00070">
    <property type="taxonomic scope" value="Archaea"/>
</dbReference>
<evidence type="ECO:0000313" key="12">
    <source>
        <dbReference type="EMBL" id="ADV64988.1"/>
    </source>
</evidence>
<dbReference type="PIRSF" id="PIRSF000412">
    <property type="entry name" value="SHMT"/>
    <property type="match status" value="1"/>
</dbReference>
<feature type="site" description="Plays an important role in substrate specificity" evidence="9">
    <location>
        <position position="240"/>
    </location>
</feature>
<dbReference type="InterPro" id="IPR019798">
    <property type="entry name" value="Ser_HO-MeTrfase_PLP_BS"/>
</dbReference>
<dbReference type="STRING" id="765177.Desmu_0681"/>
<evidence type="ECO:0000256" key="8">
    <source>
        <dbReference type="ARBA" id="ARBA00022898"/>
    </source>
</evidence>
<dbReference type="FunFam" id="3.90.1150.10:FF:000114">
    <property type="entry name" value="Serine hydroxymethyltransferase"/>
    <property type="match status" value="1"/>
</dbReference>
<sequence>MAYESGEFLGIETLRQMYPDLDAVLNLTITHTMWRKRQTINMIASENVMSPLAMLVYLNDMMHRYAEGKPYKRFYQGLIYVDELEVKTQELMGELLGTKHVDLRPISGTIANATAFRTFTKPGDKAVVAPVQAGAHVSHTKFGTLGALGIEQIEMPFDIEEWNIDVDKARKLIEEVKPKIVTLGGSLYLFPHPTKEIADVAHAVGAKVIHDVAHVLGLVVGGAWENPLKLGADVITSSTHKTFPGPQGGIIASSNEEDYKEMGKVVFPMFVSNHHLHRLAAMAVTAIEMKLWGSEYARQVVRNAKALAEALAAEGFNVVMERKGYTTSHQVVVDVANLGRGTRIAKLLEDAYIIVNKNMLPWDRPEDVKDPSGLRLGTQELTRWGMKEGEMKEIARLMKMVVIDKRDPSEVRQKVMEFRREFLEIHYGFKLTREDEVKLLKIMLHAES</sequence>
<keyword evidence="4 9" id="KW-0963">Cytoplasm</keyword>
<dbReference type="Gene3D" id="3.40.640.10">
    <property type="entry name" value="Type I PLP-dependent aspartate aminotransferase-like (Major domain)"/>
    <property type="match status" value="1"/>
</dbReference>
<dbReference type="UniPathway" id="UPA00288">
    <property type="reaction ID" value="UER01023"/>
</dbReference>
<dbReference type="FunFam" id="3.40.640.10:FF:000101">
    <property type="entry name" value="Serine hydroxymethyltransferase"/>
    <property type="match status" value="1"/>
</dbReference>
<dbReference type="Proteomes" id="UP000001068">
    <property type="component" value="Chromosome"/>
</dbReference>